<evidence type="ECO:0000313" key="2">
    <source>
        <dbReference type="Proteomes" id="UP000255207"/>
    </source>
</evidence>
<evidence type="ECO:0000313" key="1">
    <source>
        <dbReference type="EMBL" id="RDJ21281.1"/>
    </source>
</evidence>
<name>A0A370L1E5_9HYPH</name>
<dbReference type="AlphaFoldDB" id="A0A370L1E5"/>
<dbReference type="Proteomes" id="UP000255207">
    <property type="component" value="Unassembled WGS sequence"/>
</dbReference>
<gene>
    <name evidence="1" type="ORF">DWE98_21415</name>
</gene>
<protein>
    <submittedName>
        <fullName evidence="1">Uncharacterized protein</fullName>
    </submittedName>
</protein>
<comment type="caution">
    <text evidence="1">The sequence shown here is derived from an EMBL/GenBank/DDBJ whole genome shotgun (WGS) entry which is preliminary data.</text>
</comment>
<dbReference type="EMBL" id="QQTP01000013">
    <property type="protein sequence ID" value="RDJ21281.1"/>
    <property type="molecule type" value="Genomic_DNA"/>
</dbReference>
<sequence length="65" mass="6488">MRIGVAGMSQISGAAIIPRAVIPAATPQSAGIHLRTSALYDGSRSGAASPLVRDDAVEIAASVKS</sequence>
<accession>A0A370L1E5</accession>
<keyword evidence="2" id="KW-1185">Reference proteome</keyword>
<organism evidence="1 2">
    <name type="scientific">Bosea caraganae</name>
    <dbReference type="NCBI Taxonomy" id="2763117"/>
    <lineage>
        <taxon>Bacteria</taxon>
        <taxon>Pseudomonadati</taxon>
        <taxon>Pseudomonadota</taxon>
        <taxon>Alphaproteobacteria</taxon>
        <taxon>Hyphomicrobiales</taxon>
        <taxon>Boseaceae</taxon>
        <taxon>Bosea</taxon>
    </lineage>
</organism>
<reference evidence="2" key="1">
    <citation type="submission" date="2018-07" db="EMBL/GenBank/DDBJ databases">
        <authorList>
            <person name="Safronova V.I."/>
            <person name="Chirak E.R."/>
            <person name="Sazanova A.L."/>
        </authorList>
    </citation>
    <scope>NUCLEOTIDE SEQUENCE [LARGE SCALE GENOMIC DNA]</scope>
    <source>
        <strain evidence="2">RCAM04685</strain>
    </source>
</reference>
<proteinExistence type="predicted"/>